<reference evidence="2" key="1">
    <citation type="submission" date="2020-07" db="EMBL/GenBank/DDBJ databases">
        <title>Huge and variable diversity of episymbiotic CPR bacteria and DPANN archaea in groundwater ecosystems.</title>
        <authorList>
            <person name="He C.Y."/>
            <person name="Keren R."/>
            <person name="Whittaker M."/>
            <person name="Farag I.F."/>
            <person name="Doudna J."/>
            <person name="Cate J.H.D."/>
            <person name="Banfield J.F."/>
        </authorList>
    </citation>
    <scope>NUCLEOTIDE SEQUENCE</scope>
    <source>
        <strain evidence="2">NC_groundwater_1664_Pr3_B-0.1um_52_9</strain>
    </source>
</reference>
<dbReference type="PANTHER" id="PTHR43777:SF1">
    <property type="entry name" value="MOLYBDENUM COFACTOR CYTIDYLYLTRANSFERASE"/>
    <property type="match status" value="1"/>
</dbReference>
<dbReference type="PANTHER" id="PTHR43777">
    <property type="entry name" value="MOLYBDENUM COFACTOR CYTIDYLYLTRANSFERASE"/>
    <property type="match status" value="1"/>
</dbReference>
<sequence length="211" mass="23613">MTKHDDITALILAAGYSSRMGRFKPLLPLGPITVLERTVQLFRDAGIDDVRVVVGYRAQDLVPLMRRLGVRWSVNEHFQEGMLSSIKAGLHTLEASKKAFFLLPVDIPLVRPGTVIDLLHACGKHDADVLYPCFRGKRGHPPLIDAALHSGILSWSSEGGLRSFLEQHQNRAVNVEVADEHILLDMDTPAQYEDMCRRLKHDEILSSDKCQ</sequence>
<name>A0A9D6YYS1_9BACT</name>
<accession>A0A9D6YYS1</accession>
<organism evidence="2 3">
    <name type="scientific">Desulfomonile tiedjei</name>
    <dbReference type="NCBI Taxonomy" id="2358"/>
    <lineage>
        <taxon>Bacteria</taxon>
        <taxon>Pseudomonadati</taxon>
        <taxon>Thermodesulfobacteriota</taxon>
        <taxon>Desulfomonilia</taxon>
        <taxon>Desulfomonilales</taxon>
        <taxon>Desulfomonilaceae</taxon>
        <taxon>Desulfomonile</taxon>
    </lineage>
</organism>
<dbReference type="GO" id="GO:0016779">
    <property type="term" value="F:nucleotidyltransferase activity"/>
    <property type="evidence" value="ECO:0007669"/>
    <property type="project" value="UniProtKB-ARBA"/>
</dbReference>
<dbReference type="AlphaFoldDB" id="A0A9D6YYS1"/>
<evidence type="ECO:0000259" key="1">
    <source>
        <dbReference type="Pfam" id="PF12804"/>
    </source>
</evidence>
<dbReference type="Pfam" id="PF12804">
    <property type="entry name" value="NTP_transf_3"/>
    <property type="match status" value="1"/>
</dbReference>
<protein>
    <submittedName>
        <fullName evidence="2">Nucleotidyltransferase family protein</fullName>
    </submittedName>
</protein>
<dbReference type="Proteomes" id="UP000807825">
    <property type="component" value="Unassembled WGS sequence"/>
</dbReference>
<dbReference type="SUPFAM" id="SSF53448">
    <property type="entry name" value="Nucleotide-diphospho-sugar transferases"/>
    <property type="match status" value="1"/>
</dbReference>
<dbReference type="InterPro" id="IPR029044">
    <property type="entry name" value="Nucleotide-diphossugar_trans"/>
</dbReference>
<feature type="domain" description="MobA-like NTP transferase" evidence="1">
    <location>
        <begin position="9"/>
        <end position="169"/>
    </location>
</feature>
<comment type="caution">
    <text evidence="2">The sequence shown here is derived from an EMBL/GenBank/DDBJ whole genome shotgun (WGS) entry which is preliminary data.</text>
</comment>
<dbReference type="InterPro" id="IPR025877">
    <property type="entry name" value="MobA-like_NTP_Trfase"/>
</dbReference>
<evidence type="ECO:0000313" key="3">
    <source>
        <dbReference type="Proteomes" id="UP000807825"/>
    </source>
</evidence>
<dbReference type="EMBL" id="JACRDE010000029">
    <property type="protein sequence ID" value="MBI5248023.1"/>
    <property type="molecule type" value="Genomic_DNA"/>
</dbReference>
<proteinExistence type="predicted"/>
<evidence type="ECO:0000313" key="2">
    <source>
        <dbReference type="EMBL" id="MBI5248023.1"/>
    </source>
</evidence>
<gene>
    <name evidence="2" type="ORF">HY912_00890</name>
</gene>
<dbReference type="Gene3D" id="3.90.550.10">
    <property type="entry name" value="Spore Coat Polysaccharide Biosynthesis Protein SpsA, Chain A"/>
    <property type="match status" value="1"/>
</dbReference>
<dbReference type="CDD" id="cd04182">
    <property type="entry name" value="GT_2_like_f"/>
    <property type="match status" value="1"/>
</dbReference>